<dbReference type="EMBL" id="JAIWOZ010000004">
    <property type="protein sequence ID" value="KAH6606308.1"/>
    <property type="molecule type" value="Genomic_DNA"/>
</dbReference>
<proteinExistence type="predicted"/>
<organism evidence="1 2">
    <name type="scientific">Trichoderma cornu-damae</name>
    <dbReference type="NCBI Taxonomy" id="654480"/>
    <lineage>
        <taxon>Eukaryota</taxon>
        <taxon>Fungi</taxon>
        <taxon>Dikarya</taxon>
        <taxon>Ascomycota</taxon>
        <taxon>Pezizomycotina</taxon>
        <taxon>Sordariomycetes</taxon>
        <taxon>Hypocreomycetidae</taxon>
        <taxon>Hypocreales</taxon>
        <taxon>Hypocreaceae</taxon>
        <taxon>Trichoderma</taxon>
    </lineage>
</organism>
<dbReference type="Proteomes" id="UP000827724">
    <property type="component" value="Unassembled WGS sequence"/>
</dbReference>
<accession>A0A9P8TVE4</accession>
<evidence type="ECO:0000313" key="2">
    <source>
        <dbReference type="Proteomes" id="UP000827724"/>
    </source>
</evidence>
<evidence type="ECO:0000313" key="1">
    <source>
        <dbReference type="EMBL" id="KAH6606308.1"/>
    </source>
</evidence>
<protein>
    <submittedName>
        <fullName evidence="1">Uncharacterized protein</fullName>
    </submittedName>
</protein>
<keyword evidence="2" id="KW-1185">Reference proteome</keyword>
<reference evidence="1" key="1">
    <citation type="submission" date="2021-08" db="EMBL/GenBank/DDBJ databases">
        <title>Chromosome-Level Trichoderma cornu-damae using Hi-C Data.</title>
        <authorList>
            <person name="Kim C.S."/>
        </authorList>
    </citation>
    <scope>NUCLEOTIDE SEQUENCE</scope>
    <source>
        <strain evidence="1">KA19-0412C</strain>
    </source>
</reference>
<dbReference type="AlphaFoldDB" id="A0A9P8TVE4"/>
<comment type="caution">
    <text evidence="1">The sequence shown here is derived from an EMBL/GenBank/DDBJ whole genome shotgun (WGS) entry which is preliminary data.</text>
</comment>
<gene>
    <name evidence="1" type="ORF">Trco_005461</name>
</gene>
<sequence>MPSHLLNGSFNAHLASRDINNGIDEVKVGQLAIRAVVNDVEFMITLLTRIVNRKGSLKGPRLEWQRCNVFGIMSIVREHECDAVTIKFFVYTPPSSHQYNGLGCIPPRSLQDTIHVLTSDGFQLVIHSGLSTLVFSTPSTLSAGLGTATNS</sequence>
<name>A0A9P8TVE4_9HYPO</name>